<dbReference type="Pfam" id="PF04820">
    <property type="entry name" value="Trp_halogenase"/>
    <property type="match status" value="1"/>
</dbReference>
<accession>A0ABW1XLV6</accession>
<dbReference type="GO" id="GO:0016491">
    <property type="term" value="F:oxidoreductase activity"/>
    <property type="evidence" value="ECO:0007669"/>
    <property type="project" value="UniProtKB-KW"/>
</dbReference>
<dbReference type="InterPro" id="IPR050816">
    <property type="entry name" value="Flavin-dep_Halogenase_NPB"/>
</dbReference>
<dbReference type="PANTHER" id="PTHR43747">
    <property type="entry name" value="FAD-BINDING PROTEIN"/>
    <property type="match status" value="1"/>
</dbReference>
<protein>
    <submittedName>
        <fullName evidence="1">Tryptophan halogenase family protein</fullName>
        <ecNumber evidence="1">1.14.19.-</ecNumber>
    </submittedName>
</protein>
<evidence type="ECO:0000313" key="1">
    <source>
        <dbReference type="EMBL" id="MFC6440849.1"/>
    </source>
</evidence>
<dbReference type="InterPro" id="IPR036188">
    <property type="entry name" value="FAD/NAD-bd_sf"/>
</dbReference>
<name>A0ABW1XLV6_9ALTE</name>
<dbReference type="EC" id="1.14.19.-" evidence="1"/>
<evidence type="ECO:0000313" key="2">
    <source>
        <dbReference type="Proteomes" id="UP001596364"/>
    </source>
</evidence>
<comment type="caution">
    <text evidence="1">The sequence shown here is derived from an EMBL/GenBank/DDBJ whole genome shotgun (WGS) entry which is preliminary data.</text>
</comment>
<keyword evidence="2" id="KW-1185">Reference proteome</keyword>
<sequence length="495" mass="56243">MRVQAVQKVIILGGGTAGWITASLMAKVLGKVVSIELIESDQIGTVGVGEATIPPIQNFNAALGIQESEFLRATKGTIKLGIQFENWWKQNSQYMHAFGNIGKNFPFCDFHHFWRRAQDLGIEQDYWDFSLNYQAAINNKFAPVQQIEGTNLPGIAYAYHFDAGLYAQFLRDWSIQRGVVRTEGTVAKVNVDEATGNIRSLQLQDGNEKSADLFVDCTGLRALLIEQTLNTGYEDWSHWLPCDSAWAVPCERTEPLVPYTRSIAHEAGWQWRIPLTHRTGNGIVFSSKFCDPEQAKATLLANLDGAPLNEPRLIQFKTGRRRKQWHKNVVAIGLSSGFLEPLESTSIHLIQSCATRLIKCFPHEGIRQQEVDEFNRQSALEIERIRDFIILHYKANERGDTDFWRYCQQMDIPDTLARKIDLFKSTGKVFRDYDDLFTEAAWQQVLIGQGVTPQDYMSIADSLSREQLQDLFDSLKTLINRTVDKLPPHDAYLPR</sequence>
<dbReference type="Proteomes" id="UP001596364">
    <property type="component" value="Unassembled WGS sequence"/>
</dbReference>
<gene>
    <name evidence="1" type="ORF">ACFP85_11910</name>
</gene>
<dbReference type="PANTHER" id="PTHR43747:SF4">
    <property type="entry name" value="FLAVIN-DEPENDENT TRYPTOPHAN HALOGENASE"/>
    <property type="match status" value="1"/>
</dbReference>
<reference evidence="2" key="1">
    <citation type="journal article" date="2019" name="Int. J. Syst. Evol. Microbiol.">
        <title>The Global Catalogue of Microorganisms (GCM) 10K type strain sequencing project: providing services to taxonomists for standard genome sequencing and annotation.</title>
        <authorList>
            <consortium name="The Broad Institute Genomics Platform"/>
            <consortium name="The Broad Institute Genome Sequencing Center for Infectious Disease"/>
            <person name="Wu L."/>
            <person name="Ma J."/>
        </authorList>
    </citation>
    <scope>NUCLEOTIDE SEQUENCE [LARGE SCALE GENOMIC DNA]</scope>
    <source>
        <strain evidence="2">CGMCC 1.16031</strain>
    </source>
</reference>
<dbReference type="RefSeq" id="WP_131259759.1">
    <property type="nucleotide sequence ID" value="NZ_JBHSUS010000001.1"/>
</dbReference>
<dbReference type="Gene3D" id="3.50.50.60">
    <property type="entry name" value="FAD/NAD(P)-binding domain"/>
    <property type="match status" value="1"/>
</dbReference>
<proteinExistence type="predicted"/>
<organism evidence="1 2">
    <name type="scientific">Pseudobowmanella zhangzhouensis</name>
    <dbReference type="NCBI Taxonomy" id="1537679"/>
    <lineage>
        <taxon>Bacteria</taxon>
        <taxon>Pseudomonadati</taxon>
        <taxon>Pseudomonadota</taxon>
        <taxon>Gammaproteobacteria</taxon>
        <taxon>Alteromonadales</taxon>
        <taxon>Alteromonadaceae</taxon>
    </lineage>
</organism>
<dbReference type="InterPro" id="IPR033856">
    <property type="entry name" value="Trp_halogen"/>
</dbReference>
<keyword evidence="1" id="KW-0560">Oxidoreductase</keyword>
<dbReference type="SUPFAM" id="SSF51905">
    <property type="entry name" value="FAD/NAD(P)-binding domain"/>
    <property type="match status" value="1"/>
</dbReference>
<dbReference type="PIRSF" id="PIRSF011396">
    <property type="entry name" value="Trp_halogenase"/>
    <property type="match status" value="1"/>
</dbReference>
<dbReference type="EMBL" id="JBHSUS010000001">
    <property type="protein sequence ID" value="MFC6440849.1"/>
    <property type="molecule type" value="Genomic_DNA"/>
</dbReference>
<dbReference type="InterPro" id="IPR006905">
    <property type="entry name" value="Flavin_halogenase"/>
</dbReference>